<reference evidence="2" key="3">
    <citation type="submission" date="2025-09" db="UniProtKB">
        <authorList>
            <consortium name="Ensembl"/>
        </authorList>
    </citation>
    <scope>IDENTIFICATION</scope>
</reference>
<dbReference type="Ensembl" id="ENSCSAVT00000018342.1">
    <property type="protein sequence ID" value="ENSCSAVP00000018145.1"/>
    <property type="gene ID" value="ENSCSAVG00000010674.1"/>
</dbReference>
<organism evidence="2 3">
    <name type="scientific">Ciona savignyi</name>
    <name type="common">Pacific transparent sea squirt</name>
    <dbReference type="NCBI Taxonomy" id="51511"/>
    <lineage>
        <taxon>Eukaryota</taxon>
        <taxon>Metazoa</taxon>
        <taxon>Chordata</taxon>
        <taxon>Tunicata</taxon>
        <taxon>Ascidiacea</taxon>
        <taxon>Phlebobranchia</taxon>
        <taxon>Cionidae</taxon>
        <taxon>Ciona</taxon>
    </lineage>
</organism>
<evidence type="ECO:0000256" key="1">
    <source>
        <dbReference type="SAM" id="MobiDB-lite"/>
    </source>
</evidence>
<reference evidence="3" key="1">
    <citation type="submission" date="2003-08" db="EMBL/GenBank/DDBJ databases">
        <authorList>
            <person name="Birren B."/>
            <person name="Nusbaum C."/>
            <person name="Abebe A."/>
            <person name="Abouelleil A."/>
            <person name="Adekoya E."/>
            <person name="Ait-zahra M."/>
            <person name="Allen N."/>
            <person name="Allen T."/>
            <person name="An P."/>
            <person name="Anderson M."/>
            <person name="Anderson S."/>
            <person name="Arachchi H."/>
            <person name="Armbruster J."/>
            <person name="Bachantsang P."/>
            <person name="Baldwin J."/>
            <person name="Barry A."/>
            <person name="Bayul T."/>
            <person name="Blitshsteyn B."/>
            <person name="Bloom T."/>
            <person name="Blye J."/>
            <person name="Boguslavskiy L."/>
            <person name="Borowsky M."/>
            <person name="Boukhgalter B."/>
            <person name="Brunache A."/>
            <person name="Butler J."/>
            <person name="Calixte N."/>
            <person name="Calvo S."/>
            <person name="Camarata J."/>
            <person name="Campo K."/>
            <person name="Chang J."/>
            <person name="Cheshatsang Y."/>
            <person name="Citroen M."/>
            <person name="Collymore A."/>
            <person name="Considine T."/>
            <person name="Cook A."/>
            <person name="Cooke P."/>
            <person name="Corum B."/>
            <person name="Cuomo C."/>
            <person name="David R."/>
            <person name="Dawoe T."/>
            <person name="Degray S."/>
            <person name="Dodge S."/>
            <person name="Dooley K."/>
            <person name="Dorje P."/>
            <person name="Dorjee K."/>
            <person name="Dorris L."/>
            <person name="Duffey N."/>
            <person name="Dupes A."/>
            <person name="Elkins T."/>
            <person name="Engels R."/>
            <person name="Erickson J."/>
            <person name="Farina A."/>
            <person name="Faro S."/>
            <person name="Ferreira P."/>
            <person name="Fischer H."/>
            <person name="Fitzgerald M."/>
            <person name="Foley K."/>
            <person name="Gage D."/>
            <person name="Galagan J."/>
            <person name="Gearin G."/>
            <person name="Gnerre S."/>
            <person name="Gnirke A."/>
            <person name="Goyette A."/>
            <person name="Graham J."/>
            <person name="Grandbois E."/>
            <person name="Gyaltsen K."/>
            <person name="Hafez N."/>
            <person name="Hagopian D."/>
            <person name="Hagos B."/>
            <person name="Hall J."/>
            <person name="Hatcher B."/>
            <person name="Heller A."/>
            <person name="Higgins H."/>
            <person name="Honan T."/>
            <person name="Horn A."/>
            <person name="Houde N."/>
            <person name="Hughes L."/>
            <person name="Hulme W."/>
            <person name="Husby E."/>
            <person name="Iliev I."/>
            <person name="Jaffe D."/>
            <person name="Jones C."/>
            <person name="Kamal M."/>
            <person name="Kamat A."/>
            <person name="Kamvysselis M."/>
            <person name="Karlsson E."/>
            <person name="Kells C."/>
            <person name="Kieu A."/>
            <person name="Kisner P."/>
            <person name="Kodira C."/>
            <person name="Kulbokas E."/>
            <person name="Labutti K."/>
            <person name="Lama D."/>
            <person name="Landers T."/>
            <person name="Leger J."/>
            <person name="Levine S."/>
            <person name="Lewis D."/>
            <person name="Lewis T."/>
            <person name="Lindblad-toh K."/>
            <person name="Liu X."/>
            <person name="Lokyitsang T."/>
            <person name="Lokyitsang Y."/>
            <person name="Lucien O."/>
            <person name="Lui A."/>
            <person name="Ma L.J."/>
            <person name="Mabbitt R."/>
            <person name="Macdonald J."/>
            <person name="Maclean C."/>
            <person name="Major J."/>
            <person name="Manning J."/>
            <person name="Marabella R."/>
            <person name="Maru K."/>
            <person name="Matthews C."/>
            <person name="Mauceli E."/>
            <person name="Mccarthy M."/>
            <person name="Mcdonough S."/>
            <person name="Mcghee T."/>
            <person name="Meldrim J."/>
            <person name="Meneus L."/>
            <person name="Mesirov J."/>
            <person name="Mihalev A."/>
            <person name="Mihova T."/>
            <person name="Mikkelsen T."/>
            <person name="Mlenga V."/>
            <person name="Moru K."/>
            <person name="Mozes J."/>
            <person name="Mulrain L."/>
            <person name="Munson G."/>
            <person name="Naylor J."/>
            <person name="Newes C."/>
            <person name="Nguyen C."/>
            <person name="Nguyen N."/>
            <person name="Nguyen T."/>
            <person name="Nicol R."/>
            <person name="Nielsen C."/>
            <person name="Nizzari M."/>
            <person name="Norbu C."/>
            <person name="Norbu N."/>
            <person name="O'donnell P."/>
            <person name="Okoawo O."/>
            <person name="O'leary S."/>
            <person name="Omotosho B."/>
            <person name="O'neill K."/>
            <person name="Osman S."/>
            <person name="Parker S."/>
            <person name="Perrin D."/>
            <person name="Phunkhang P."/>
            <person name="Piqani B."/>
            <person name="Purcell S."/>
            <person name="Rachupka T."/>
            <person name="Ramasamy U."/>
            <person name="Rameau R."/>
            <person name="Ray V."/>
            <person name="Raymond C."/>
            <person name="Retta R."/>
            <person name="Richardson S."/>
            <person name="Rise C."/>
            <person name="Rodriguez J."/>
            <person name="Rogers J."/>
            <person name="Rogov P."/>
            <person name="Rutman M."/>
            <person name="Schupbach R."/>
            <person name="Seaman C."/>
            <person name="Settipalli S."/>
            <person name="Sharpe T."/>
            <person name="Sheridan J."/>
            <person name="Sherpa N."/>
            <person name="Shi J."/>
            <person name="Smirnov S."/>
            <person name="Smith C."/>
            <person name="Sougnez C."/>
            <person name="Spencer B."/>
            <person name="Stalker J."/>
            <person name="Stange-thomann N."/>
            <person name="Stavropoulos S."/>
            <person name="Stetson K."/>
            <person name="Stone C."/>
            <person name="Stone S."/>
            <person name="Stubbs M."/>
            <person name="Talamas J."/>
            <person name="Tchuinga P."/>
            <person name="Tenzing P."/>
            <person name="Tesfaye S."/>
            <person name="Theodore J."/>
            <person name="Thoulutsang Y."/>
            <person name="Topham K."/>
            <person name="Towey S."/>
            <person name="Tsamla T."/>
            <person name="Tsomo N."/>
            <person name="Vallee D."/>
            <person name="Vassiliev H."/>
            <person name="Venkataraman V."/>
            <person name="Vinson J."/>
            <person name="Vo A."/>
            <person name="Wade C."/>
            <person name="Wang S."/>
            <person name="Wangchuk T."/>
            <person name="Wangdi T."/>
            <person name="Whittaker C."/>
            <person name="Wilkinson J."/>
            <person name="Wu Y."/>
            <person name="Wyman D."/>
            <person name="Yadav S."/>
            <person name="Yang S."/>
            <person name="Yang X."/>
            <person name="Yeager S."/>
            <person name="Yee E."/>
            <person name="Young G."/>
            <person name="Zainoun J."/>
            <person name="Zembeck L."/>
            <person name="Zimmer A."/>
            <person name="Zody M."/>
            <person name="Lander E."/>
        </authorList>
    </citation>
    <scope>NUCLEOTIDE SEQUENCE [LARGE SCALE GENOMIC DNA]</scope>
</reference>
<feature type="region of interest" description="Disordered" evidence="1">
    <location>
        <begin position="1"/>
        <end position="51"/>
    </location>
</feature>
<accession>H2ZKM9</accession>
<dbReference type="GO" id="GO:0005634">
    <property type="term" value="C:nucleus"/>
    <property type="evidence" value="ECO:0007669"/>
    <property type="project" value="TreeGrafter"/>
</dbReference>
<dbReference type="InterPro" id="IPR040373">
    <property type="entry name" value="CASZ1"/>
</dbReference>
<name>H2ZKM9_CIOSA</name>
<dbReference type="AlphaFoldDB" id="H2ZKM9"/>
<dbReference type="GO" id="GO:0045664">
    <property type="term" value="P:regulation of neuron differentiation"/>
    <property type="evidence" value="ECO:0007669"/>
    <property type="project" value="TreeGrafter"/>
</dbReference>
<dbReference type="PANTHER" id="PTHR12451:SF0">
    <property type="entry name" value="ZINC FINGER PROTEIN CASTOR HOMOLOG 1"/>
    <property type="match status" value="1"/>
</dbReference>
<dbReference type="GO" id="GO:0045944">
    <property type="term" value="P:positive regulation of transcription by RNA polymerase II"/>
    <property type="evidence" value="ECO:0007669"/>
    <property type="project" value="TreeGrafter"/>
</dbReference>
<protein>
    <recommendedName>
        <fullName evidence="4">C2H2-type domain-containing protein</fullName>
    </recommendedName>
</protein>
<dbReference type="eggNOG" id="KOG4377">
    <property type="taxonomic scope" value="Eukaryota"/>
</dbReference>
<dbReference type="GO" id="GO:0000977">
    <property type="term" value="F:RNA polymerase II transcription regulatory region sequence-specific DNA binding"/>
    <property type="evidence" value="ECO:0007669"/>
    <property type="project" value="TreeGrafter"/>
</dbReference>
<evidence type="ECO:0000313" key="3">
    <source>
        <dbReference type="Proteomes" id="UP000007875"/>
    </source>
</evidence>
<dbReference type="PANTHER" id="PTHR12451">
    <property type="entry name" value="TRANSCRIPTION FACTOR CASTOR PROTEIN MING -RELATED"/>
    <property type="match status" value="1"/>
</dbReference>
<keyword evidence="3" id="KW-1185">Reference proteome</keyword>
<dbReference type="Proteomes" id="UP000007875">
    <property type="component" value="Unassembled WGS sequence"/>
</dbReference>
<evidence type="ECO:0008006" key="4">
    <source>
        <dbReference type="Google" id="ProtNLM"/>
    </source>
</evidence>
<sequence length="231" mass="26079">MIESKRQDMLSNTETTNEFEQISSEPQQQRNTEDKEMENWHNDRTNEGNTFEATVPANQGILKQFPSNIPPAAVAAMMATLVSNSEQARERTDALQKIFNRSQNYFTQSPSMTQSNTPPTGSYVTNADSMDSITAGTVSSGVGSIKKGTIDPTNFDEDVFDKYISKYSSKNSCMQASCPHINRDHFHCTDSDCNFQRFTNKSDVIRHYNMHKKRDNSLAHGFMRFAPTDDC</sequence>
<dbReference type="GeneTree" id="ENSGT00390000008187"/>
<dbReference type="GO" id="GO:0000981">
    <property type="term" value="F:DNA-binding transcription factor activity, RNA polymerase II-specific"/>
    <property type="evidence" value="ECO:0007669"/>
    <property type="project" value="TreeGrafter"/>
</dbReference>
<feature type="compositionally biased region" description="Basic and acidic residues" evidence="1">
    <location>
        <begin position="31"/>
        <end position="46"/>
    </location>
</feature>
<feature type="compositionally biased region" description="Polar residues" evidence="1">
    <location>
        <begin position="9"/>
        <end position="30"/>
    </location>
</feature>
<reference evidence="2" key="2">
    <citation type="submission" date="2025-08" db="UniProtKB">
        <authorList>
            <consortium name="Ensembl"/>
        </authorList>
    </citation>
    <scope>IDENTIFICATION</scope>
</reference>
<dbReference type="HOGENOM" id="CLU_1202206_0_0_1"/>
<proteinExistence type="predicted"/>
<evidence type="ECO:0000313" key="2">
    <source>
        <dbReference type="Ensembl" id="ENSCSAVP00000018145.1"/>
    </source>
</evidence>
<dbReference type="InParanoid" id="H2ZKM9"/>
<feature type="region of interest" description="Disordered" evidence="1">
    <location>
        <begin position="107"/>
        <end position="128"/>
    </location>
</feature>